<keyword evidence="4" id="KW-0969">Cilium</keyword>
<protein>
    <submittedName>
        <fullName evidence="4">Flagellar biosynthesis repressor FlbT</fullName>
    </submittedName>
</protein>
<dbReference type="Proteomes" id="UP001243420">
    <property type="component" value="Chromosome"/>
</dbReference>
<evidence type="ECO:0000313" key="4">
    <source>
        <dbReference type="EMBL" id="WGH80186.1"/>
    </source>
</evidence>
<dbReference type="Pfam" id="PF07378">
    <property type="entry name" value="FlbT"/>
    <property type="match status" value="1"/>
</dbReference>
<keyword evidence="5" id="KW-1185">Reference proteome</keyword>
<keyword evidence="4" id="KW-0282">Flagellum</keyword>
<keyword evidence="1" id="KW-0678">Repressor</keyword>
<dbReference type="InterPro" id="IPR009967">
    <property type="entry name" value="Flagellum_FlbT"/>
</dbReference>
<dbReference type="EMBL" id="CP122537">
    <property type="protein sequence ID" value="WGH80186.1"/>
    <property type="molecule type" value="Genomic_DNA"/>
</dbReference>
<evidence type="ECO:0000256" key="3">
    <source>
        <dbReference type="ARBA" id="ARBA00022884"/>
    </source>
</evidence>
<keyword evidence="3" id="KW-0694">RNA-binding</keyword>
<organism evidence="4 5">
    <name type="scientific">Jannaschia ovalis</name>
    <dbReference type="NCBI Taxonomy" id="3038773"/>
    <lineage>
        <taxon>Bacteria</taxon>
        <taxon>Pseudomonadati</taxon>
        <taxon>Pseudomonadota</taxon>
        <taxon>Alphaproteobacteria</taxon>
        <taxon>Rhodobacterales</taxon>
        <taxon>Roseobacteraceae</taxon>
        <taxon>Jannaschia</taxon>
    </lineage>
</organism>
<name>A0ABY8LFV4_9RHOB</name>
<accession>A0ABY8LFV4</accession>
<keyword evidence="2" id="KW-1005">Bacterial flagellum biogenesis</keyword>
<reference evidence="4 5" key="1">
    <citation type="submission" date="2023-04" db="EMBL/GenBank/DDBJ databases">
        <title>Jannaschia ovalis sp. nov., a marine bacterium isolated from sea tidal flat.</title>
        <authorList>
            <person name="Kwon D.Y."/>
            <person name="Kim J.-J."/>
        </authorList>
    </citation>
    <scope>NUCLEOTIDE SEQUENCE [LARGE SCALE GENOMIC DNA]</scope>
    <source>
        <strain evidence="4 5">GRR-S6-38</strain>
    </source>
</reference>
<keyword evidence="4" id="KW-0966">Cell projection</keyword>
<gene>
    <name evidence="4" type="ORF">P8627_07950</name>
</gene>
<evidence type="ECO:0000256" key="2">
    <source>
        <dbReference type="ARBA" id="ARBA00022795"/>
    </source>
</evidence>
<sequence length="129" mass="14277">MLKLPAGERILVNGAVLENAGRGARLRVLTPNTQLLRLRDAIDPTGRLTPVSRIAHAVQMMLLGEAEPRIALPEALEGLVPLRHAFTAPEDRDRIDRIAAFLQEERFYQALRQLGALREREARILAAAG</sequence>
<evidence type="ECO:0000256" key="1">
    <source>
        <dbReference type="ARBA" id="ARBA00022491"/>
    </source>
</evidence>
<proteinExistence type="predicted"/>
<evidence type="ECO:0000313" key="5">
    <source>
        <dbReference type="Proteomes" id="UP001243420"/>
    </source>
</evidence>
<dbReference type="RefSeq" id="WP_279967243.1">
    <property type="nucleotide sequence ID" value="NZ_CP122537.1"/>
</dbReference>